<organism evidence="3 4">
    <name type="scientific">Sphingomonas cynarae</name>
    <dbReference type="NCBI Taxonomy" id="930197"/>
    <lineage>
        <taxon>Bacteria</taxon>
        <taxon>Pseudomonadati</taxon>
        <taxon>Pseudomonadota</taxon>
        <taxon>Alphaproteobacteria</taxon>
        <taxon>Sphingomonadales</taxon>
        <taxon>Sphingomonadaceae</taxon>
        <taxon>Sphingomonas</taxon>
    </lineage>
</organism>
<feature type="region of interest" description="Disordered" evidence="1">
    <location>
        <begin position="1"/>
        <end position="34"/>
    </location>
</feature>
<name>A0ABP7DNL7_9SPHN</name>
<dbReference type="EMBL" id="BAABBF010000003">
    <property type="protein sequence ID" value="GAA3708123.1"/>
    <property type="molecule type" value="Genomic_DNA"/>
</dbReference>
<dbReference type="CDD" id="cd01038">
    <property type="entry name" value="Endonuclease_DUF559"/>
    <property type="match status" value="1"/>
</dbReference>
<accession>A0ABP7DNL7</accession>
<gene>
    <name evidence="3" type="ORF">GCM10022268_16840</name>
</gene>
<evidence type="ECO:0000256" key="1">
    <source>
        <dbReference type="SAM" id="MobiDB-lite"/>
    </source>
</evidence>
<protein>
    <recommendedName>
        <fullName evidence="2">DUF559 domain-containing protein</fullName>
    </recommendedName>
</protein>
<evidence type="ECO:0000313" key="3">
    <source>
        <dbReference type="EMBL" id="GAA3708123.1"/>
    </source>
</evidence>
<proteinExistence type="predicted"/>
<evidence type="ECO:0000259" key="2">
    <source>
        <dbReference type="Pfam" id="PF04480"/>
    </source>
</evidence>
<keyword evidence="4" id="KW-1185">Reference proteome</keyword>
<dbReference type="SUPFAM" id="SSF52980">
    <property type="entry name" value="Restriction endonuclease-like"/>
    <property type="match status" value="1"/>
</dbReference>
<dbReference type="InterPro" id="IPR007569">
    <property type="entry name" value="DUF559"/>
</dbReference>
<sequence length="157" mass="17439">MDNERPLTPSPLVGEGGAHAARRRGRVRGNADGLTKRQLLPADTTAHARSLRHAATEPEKRMWNALRATFPNGKWRRQVPIGRYFVDFCSHQARLVIEIDGDSHASIDARDAMRSTFIEREGYRIVRFANADVMANIDGVISAVAGDLDVIMQKGHP</sequence>
<dbReference type="InterPro" id="IPR047216">
    <property type="entry name" value="Endonuclease_DUF559_bact"/>
</dbReference>
<feature type="domain" description="DUF559" evidence="2">
    <location>
        <begin position="44"/>
        <end position="145"/>
    </location>
</feature>
<dbReference type="Gene3D" id="3.40.960.10">
    <property type="entry name" value="VSR Endonuclease"/>
    <property type="match status" value="1"/>
</dbReference>
<reference evidence="4" key="1">
    <citation type="journal article" date="2019" name="Int. J. Syst. Evol. Microbiol.">
        <title>The Global Catalogue of Microorganisms (GCM) 10K type strain sequencing project: providing services to taxonomists for standard genome sequencing and annotation.</title>
        <authorList>
            <consortium name="The Broad Institute Genomics Platform"/>
            <consortium name="The Broad Institute Genome Sequencing Center for Infectious Disease"/>
            <person name="Wu L."/>
            <person name="Ma J."/>
        </authorList>
    </citation>
    <scope>NUCLEOTIDE SEQUENCE [LARGE SCALE GENOMIC DNA]</scope>
    <source>
        <strain evidence="4">JCM 17498</strain>
    </source>
</reference>
<comment type="caution">
    <text evidence="3">The sequence shown here is derived from an EMBL/GenBank/DDBJ whole genome shotgun (WGS) entry which is preliminary data.</text>
</comment>
<dbReference type="PANTHER" id="PTHR38590">
    <property type="entry name" value="BLL0828 PROTEIN"/>
    <property type="match status" value="1"/>
</dbReference>
<evidence type="ECO:0000313" key="4">
    <source>
        <dbReference type="Proteomes" id="UP001500523"/>
    </source>
</evidence>
<dbReference type="InterPro" id="IPR011335">
    <property type="entry name" value="Restrct_endonuc-II-like"/>
</dbReference>
<dbReference type="Pfam" id="PF04480">
    <property type="entry name" value="DUF559"/>
    <property type="match status" value="1"/>
</dbReference>
<dbReference type="PANTHER" id="PTHR38590:SF1">
    <property type="entry name" value="BLL0828 PROTEIN"/>
    <property type="match status" value="1"/>
</dbReference>
<dbReference type="Proteomes" id="UP001500523">
    <property type="component" value="Unassembled WGS sequence"/>
</dbReference>